<dbReference type="EC" id="3.4.-.-" evidence="1"/>
<dbReference type="PANTHER" id="PTHR12994:SF17">
    <property type="entry name" value="LD30995P"/>
    <property type="match status" value="1"/>
</dbReference>
<dbReference type="Gene3D" id="3.60.60.10">
    <property type="entry name" value="Penicillin V Acylase, Chain A"/>
    <property type="match status" value="1"/>
</dbReference>
<gene>
    <name evidence="2" type="ORF">ABVQ20_34990</name>
</gene>
<keyword evidence="1 2" id="KW-0378">Hydrolase</keyword>
<protein>
    <recommendedName>
        <fullName evidence="1">Dipeptidase</fullName>
        <ecNumber evidence="1">3.4.-.-</ecNumber>
    </recommendedName>
</protein>
<dbReference type="EMBL" id="JBEWSZ010000007">
    <property type="protein sequence ID" value="MET2832165.1"/>
    <property type="molecule type" value="Genomic_DNA"/>
</dbReference>
<sequence length="477" mass="53005">MSYGIYIGKSLTADGIAYLGGYGDEPSSHWLEILKPEAHQSGTLIKVGVTPDADMPGLITDIPQVKETAGHIRVSYSYYKGTPAPLTNGGLNEYGVAVRDIWSPSRPELIAMTPQNQTGPNYSDLSRIVLERARTAREGVELVGHLIAQHGHTTYGGNSHIIADSDEAWVVIQFAGGQGLWIAERLDDHSIRVSRPGYIGDVPVGEPSGRDYLYSTNLISFAVSRGWYDPSRSQPFNVNAVYGDGKGRWAGVLWMEEEMARRAAGWEKIKIQDVMWAVRTERLTGDAAGYGQVVPLVRTDHNQLRLLWHTQVGAVAAPFVPVFMGVTSIPEEFRMHRYLTDREAARCYDTREINRRNEISAVPQGIESTRSATQVFKRLQNLMFANSQSFLPEVKELWEAYETDLLQASALVIASARELLRADRTDLAEHYLTYFSCNELVKALEVAESLAKSLEVRTRFLFGISSDATPVGPAQIW</sequence>
<dbReference type="Proteomes" id="UP001548832">
    <property type="component" value="Unassembled WGS sequence"/>
</dbReference>
<accession>A0ABV2DQ16</accession>
<comment type="catalytic activity">
    <reaction evidence="1">
        <text>an L-aminoacyl-L-amino acid + H2O = 2 an L-alpha-amino acid</text>
        <dbReference type="Rhea" id="RHEA:48940"/>
        <dbReference type="ChEBI" id="CHEBI:15377"/>
        <dbReference type="ChEBI" id="CHEBI:59869"/>
        <dbReference type="ChEBI" id="CHEBI:77460"/>
    </reaction>
</comment>
<reference evidence="2 3" key="1">
    <citation type="submission" date="2024-06" db="EMBL/GenBank/DDBJ databases">
        <authorList>
            <person name="Kim D.-U."/>
        </authorList>
    </citation>
    <scope>NUCLEOTIDE SEQUENCE [LARGE SCALE GENOMIC DNA]</scope>
    <source>
        <strain evidence="2 3">KACC15460</strain>
    </source>
</reference>
<dbReference type="InterPro" id="IPR005322">
    <property type="entry name" value="Peptidase_C69"/>
</dbReference>
<dbReference type="PANTHER" id="PTHR12994">
    <property type="entry name" value="SECERNIN"/>
    <property type="match status" value="1"/>
</dbReference>
<proteinExistence type="inferred from homology"/>
<keyword evidence="3" id="KW-1185">Reference proteome</keyword>
<dbReference type="GO" id="GO:0016805">
    <property type="term" value="F:dipeptidase activity"/>
    <property type="evidence" value="ECO:0007669"/>
    <property type="project" value="UniProtKB-KW"/>
</dbReference>
<evidence type="ECO:0000313" key="3">
    <source>
        <dbReference type="Proteomes" id="UP001548832"/>
    </source>
</evidence>
<evidence type="ECO:0000313" key="2">
    <source>
        <dbReference type="EMBL" id="MET2832165.1"/>
    </source>
</evidence>
<keyword evidence="1" id="KW-0645">Protease</keyword>
<organism evidence="2 3">
    <name type="scientific">Mesorhizobium shangrilense</name>
    <dbReference type="NCBI Taxonomy" id="460060"/>
    <lineage>
        <taxon>Bacteria</taxon>
        <taxon>Pseudomonadati</taxon>
        <taxon>Pseudomonadota</taxon>
        <taxon>Alphaproteobacteria</taxon>
        <taxon>Hyphomicrobiales</taxon>
        <taxon>Phyllobacteriaceae</taxon>
        <taxon>Mesorhizobium</taxon>
    </lineage>
</organism>
<keyword evidence="1 2" id="KW-0224">Dipeptidase</keyword>
<dbReference type="Pfam" id="PF03577">
    <property type="entry name" value="Peptidase_C69"/>
    <property type="match status" value="1"/>
</dbReference>
<evidence type="ECO:0000256" key="1">
    <source>
        <dbReference type="RuleBase" id="RU364089"/>
    </source>
</evidence>
<comment type="caution">
    <text evidence="2">The sequence shown here is derived from an EMBL/GenBank/DDBJ whole genome shotgun (WGS) entry which is preliminary data.</text>
</comment>
<comment type="similarity">
    <text evidence="1">Belongs to the peptidase C69 family.</text>
</comment>
<dbReference type="RefSeq" id="WP_354464389.1">
    <property type="nucleotide sequence ID" value="NZ_JBEWSZ010000007.1"/>
</dbReference>
<name>A0ABV2DQ16_9HYPH</name>